<dbReference type="OrthoDB" id="447510at2759"/>
<dbReference type="Gene3D" id="3.40.630.30">
    <property type="match status" value="1"/>
</dbReference>
<dbReference type="GO" id="GO:0005905">
    <property type="term" value="C:clathrin-coated pit"/>
    <property type="evidence" value="ECO:0007669"/>
    <property type="project" value="UniProtKB-SubCell"/>
</dbReference>
<keyword evidence="1 4" id="KW-0808">Transferase</keyword>
<dbReference type="GO" id="GO:0048666">
    <property type="term" value="P:neuron development"/>
    <property type="evidence" value="ECO:0007669"/>
    <property type="project" value="UniProtKB-UniRule"/>
</dbReference>
<protein>
    <recommendedName>
        <fullName evidence="4">Alpha-tubulin N-acetyltransferase 1</fullName>
        <shortName evidence="4">Alpha-TAT</shortName>
        <shortName evidence="4">Alpha-TAT1</shortName>
        <shortName evidence="4">TAT</shortName>
        <ecNumber evidence="4">2.3.1.108</ecNumber>
    </recommendedName>
    <alternativeName>
        <fullName evidence="4">Acetyltransferase mec-17 homolog</fullName>
    </alternativeName>
</protein>
<dbReference type="EC" id="2.3.1.108" evidence="4"/>
<feature type="domain" description="N-acetyltransferase" evidence="6">
    <location>
        <begin position="1"/>
        <end position="184"/>
    </location>
</feature>
<feature type="region of interest" description="Disordered" evidence="5">
    <location>
        <begin position="393"/>
        <end position="417"/>
    </location>
</feature>
<dbReference type="PANTHER" id="PTHR12327:SF0">
    <property type="entry name" value="ALPHA-TUBULIN N-ACETYLTRANSFERASE 1"/>
    <property type="match status" value="1"/>
</dbReference>
<dbReference type="RefSeq" id="XP_026144861.1">
    <property type="nucleotide sequence ID" value="XM_026289076.1"/>
</dbReference>
<dbReference type="Pfam" id="PF05301">
    <property type="entry name" value="Acetyltransf_16"/>
    <property type="match status" value="1"/>
</dbReference>
<feature type="site" description="Crucial for catalytic activity" evidence="4">
    <location>
        <position position="53"/>
    </location>
</feature>
<comment type="function">
    <text evidence="4">Specifically acetylates 'Lys-40' in alpha-tubulin on the lumenal side of microtubules. Promotes microtubule destabilization and accelerates microtubule dynamics; this activity may be independent of acetylation activity. Acetylates alpha-tubulin with a slow enzymatic rate, due to a catalytic site that is not optimized for acetyl transfer. Enters the microtubule through each end and diffuses quickly throughout the lumen of microtubules. Acetylates only long/old microtubules because of its slow acetylation rate since it does not have time to act on dynamically unstable microtubules before the enzyme is released. May be involved in neuron development.</text>
</comment>
<comment type="catalytic activity">
    <reaction evidence="4">
        <text>L-lysyl-[alpha-tubulin] + acetyl-CoA = N(6)-acetyl-L-lysyl-[alpha-tubulin] + CoA + H(+)</text>
        <dbReference type="Rhea" id="RHEA:15277"/>
        <dbReference type="Rhea" id="RHEA-COMP:11278"/>
        <dbReference type="Rhea" id="RHEA-COMP:11279"/>
        <dbReference type="ChEBI" id="CHEBI:15378"/>
        <dbReference type="ChEBI" id="CHEBI:29969"/>
        <dbReference type="ChEBI" id="CHEBI:57287"/>
        <dbReference type="ChEBI" id="CHEBI:57288"/>
        <dbReference type="ChEBI" id="CHEBI:61930"/>
        <dbReference type="EC" id="2.3.1.108"/>
    </reaction>
</comment>
<dbReference type="GO" id="GO:0005925">
    <property type="term" value="C:focal adhesion"/>
    <property type="evidence" value="ECO:0007669"/>
    <property type="project" value="UniProtKB-SubCell"/>
</dbReference>
<evidence type="ECO:0000256" key="5">
    <source>
        <dbReference type="SAM" id="MobiDB-lite"/>
    </source>
</evidence>
<dbReference type="Gene3D" id="6.20.370.120">
    <property type="match status" value="1"/>
</dbReference>
<keyword evidence="7" id="KW-1185">Reference proteome</keyword>
<keyword evidence="2 4" id="KW-0168">Coated pit</keyword>
<name>A0A6P6RHC4_CARAU</name>
<dbReference type="AlphaFoldDB" id="A0A6P6RHC4"/>
<evidence type="ECO:0000256" key="2">
    <source>
        <dbReference type="ARBA" id="ARBA00023176"/>
    </source>
</evidence>
<feature type="compositionally biased region" description="Low complexity" evidence="5">
    <location>
        <begin position="241"/>
        <end position="265"/>
    </location>
</feature>
<evidence type="ECO:0000256" key="4">
    <source>
        <dbReference type="HAMAP-Rule" id="MF_03130"/>
    </source>
</evidence>
<reference evidence="8" key="1">
    <citation type="submission" date="2025-08" db="UniProtKB">
        <authorList>
            <consortium name="RefSeq"/>
        </authorList>
    </citation>
    <scope>IDENTIFICATION</scope>
    <source>
        <strain evidence="8">Wakin</strain>
        <tissue evidence="8">Muscle</tissue>
    </source>
</reference>
<keyword evidence="4" id="KW-0965">Cell junction</keyword>
<evidence type="ECO:0000313" key="7">
    <source>
        <dbReference type="Proteomes" id="UP000515129"/>
    </source>
</evidence>
<evidence type="ECO:0000313" key="8">
    <source>
        <dbReference type="RefSeq" id="XP_026144861.1"/>
    </source>
</evidence>
<evidence type="ECO:0000259" key="6">
    <source>
        <dbReference type="PROSITE" id="PS51730"/>
    </source>
</evidence>
<dbReference type="GO" id="GO:0005874">
    <property type="term" value="C:microtubule"/>
    <property type="evidence" value="ECO:0007669"/>
    <property type="project" value="InterPro"/>
</dbReference>
<dbReference type="HAMAP" id="MF_03130">
    <property type="entry name" value="mec17"/>
    <property type="match status" value="1"/>
</dbReference>
<dbReference type="InterPro" id="IPR038746">
    <property type="entry name" value="Atat"/>
</dbReference>
<feature type="region of interest" description="Disordered" evidence="5">
    <location>
        <begin position="235"/>
        <end position="284"/>
    </location>
</feature>
<dbReference type="GO" id="GO:0005737">
    <property type="term" value="C:cytoplasm"/>
    <property type="evidence" value="ECO:0007669"/>
    <property type="project" value="UniProtKB-SubCell"/>
</dbReference>
<keyword evidence="3 4" id="KW-0012">Acyltransferase</keyword>
<dbReference type="InterPro" id="IPR007965">
    <property type="entry name" value="GNAT_ATAT"/>
</dbReference>
<evidence type="ECO:0000256" key="3">
    <source>
        <dbReference type="ARBA" id="ARBA00023315"/>
    </source>
</evidence>
<evidence type="ECO:0000256" key="1">
    <source>
        <dbReference type="ARBA" id="ARBA00022679"/>
    </source>
</evidence>
<feature type="compositionally biased region" description="Basic and acidic residues" evidence="5">
    <location>
        <begin position="395"/>
        <end position="411"/>
    </location>
</feature>
<dbReference type="FunFam" id="3.40.630.30:FF:000020">
    <property type="entry name" value="Alpha-tubulin N-acetyltransferase 1"/>
    <property type="match status" value="1"/>
</dbReference>
<dbReference type="GO" id="GO:0019799">
    <property type="term" value="F:tubulin N-acetyltransferase activity"/>
    <property type="evidence" value="ECO:0007669"/>
    <property type="project" value="UniProtKB-UniRule"/>
</dbReference>
<gene>
    <name evidence="8" type="primary">atat1</name>
    <name evidence="4" type="synonym">ATAT1</name>
    <name evidence="4" type="synonym">MEC17</name>
</gene>
<dbReference type="PANTHER" id="PTHR12327">
    <property type="entry name" value="ALPHA-TUBULIN N-ACETYLTRANSFERASE 1"/>
    <property type="match status" value="1"/>
</dbReference>
<proteinExistence type="inferred from homology"/>
<organism evidence="7 8">
    <name type="scientific">Carassius auratus</name>
    <name type="common">Goldfish</name>
    <dbReference type="NCBI Taxonomy" id="7957"/>
    <lineage>
        <taxon>Eukaryota</taxon>
        <taxon>Metazoa</taxon>
        <taxon>Chordata</taxon>
        <taxon>Craniata</taxon>
        <taxon>Vertebrata</taxon>
        <taxon>Euteleostomi</taxon>
        <taxon>Actinopterygii</taxon>
        <taxon>Neopterygii</taxon>
        <taxon>Teleostei</taxon>
        <taxon>Ostariophysi</taxon>
        <taxon>Cypriniformes</taxon>
        <taxon>Cyprinidae</taxon>
        <taxon>Cyprininae</taxon>
        <taxon>Carassius</taxon>
    </lineage>
</organism>
<sequence>MDFPFDLNALFTERITVLDNNLSAARRAYGRPDPILQISTVIDELGKASSKAQQLPAPITSAAKLQANKHHLYILKDGEQNGGRGVIVGFLKVGYKKLFLLDQRGAHLETEPLCVLDFYVTETLQRHGYGLELFDFMLKHKRVEPEQMAYDRPSPKFLSFLEKHCDLKNSVPQVNNFVVFTGFFQSRSAVQLRKVLPKKPEGEIKPYSLMEREVVREEQRVLPWPFVRPVGPPHSPPLLPSSPQSRSLSVGSSPSRAPLRPAAAPGTPSSQLNDSCRAKRTSHQGLVARSSLYSRHINSRDLGQLLPEQQNPLKLPAVVCASSGLKAELCQRVCDTGANADAEEHKHTSERPHLQGQVVSLPKIAATKKDHVQEQTSITPLDRKEELQTQVSQNRAEDWRKGGAAEVERGGGRGGWSWTVGESRCMAQWVRQKQEYRSTRPW</sequence>
<keyword evidence="4" id="KW-0966">Cell projection</keyword>
<dbReference type="PROSITE" id="PS51730">
    <property type="entry name" value="GNAT_ATAT"/>
    <property type="match status" value="1"/>
</dbReference>
<feature type="binding site" evidence="4">
    <location>
        <begin position="154"/>
        <end position="163"/>
    </location>
    <ligand>
        <name>acetyl-CoA</name>
        <dbReference type="ChEBI" id="CHEBI:57288"/>
    </ligand>
</feature>
<accession>A0A6P6RHC4</accession>
<comment type="subcellular location">
    <subcellularLocation>
        <location evidence="4">Cytoplasm</location>
    </subcellularLocation>
    <subcellularLocation>
        <location evidence="4">Membrane</location>
        <location evidence="4">Clathrin-coated pit</location>
    </subcellularLocation>
    <subcellularLocation>
        <location evidence="4">Cell junction</location>
        <location evidence="4">Focal adhesion</location>
    </subcellularLocation>
    <subcellularLocation>
        <location evidence="4">Cell projection</location>
        <location evidence="4">Axon</location>
    </subcellularLocation>
    <subcellularLocation>
        <location evidence="4">Cytoplasm</location>
        <location evidence="4">Cytoskeleton</location>
    </subcellularLocation>
    <subcellularLocation>
        <location evidence="4">Cytoplasm</location>
        <location evidence="4">Cytoskeleton</location>
        <location evidence="4">Spindle</location>
    </subcellularLocation>
</comment>
<dbReference type="Proteomes" id="UP000515129">
    <property type="component" value="Chromosome 19"/>
</dbReference>
<dbReference type="KEGG" id="caua:113119529"/>
<keyword evidence="4" id="KW-0472">Membrane</keyword>
<dbReference type="CTD" id="79969"/>
<dbReference type="GO" id="GO:0005819">
    <property type="term" value="C:spindle"/>
    <property type="evidence" value="ECO:0007669"/>
    <property type="project" value="UniProtKB-SubCell"/>
</dbReference>
<comment type="similarity">
    <text evidence="4">Belongs to the acetyltransferase ATAT1 family.</text>
</comment>
<dbReference type="GO" id="GO:0030424">
    <property type="term" value="C:axon"/>
    <property type="evidence" value="ECO:0007669"/>
    <property type="project" value="UniProtKB-SubCell"/>
</dbReference>
<keyword evidence="4" id="KW-0206">Cytoskeleton</keyword>
<keyword evidence="4" id="KW-0963">Cytoplasm</keyword>
<dbReference type="GO" id="GO:0070507">
    <property type="term" value="P:regulation of microtubule cytoskeleton organization"/>
    <property type="evidence" value="ECO:0007669"/>
    <property type="project" value="UniProtKB-UniRule"/>
</dbReference>
<feature type="binding site" evidence="4">
    <location>
        <begin position="118"/>
        <end position="131"/>
    </location>
    <ligand>
        <name>acetyl-CoA</name>
        <dbReference type="ChEBI" id="CHEBI:57288"/>
    </ligand>
</feature>